<dbReference type="Proteomes" id="UP000283786">
    <property type="component" value="Chromosome"/>
</dbReference>
<name>A0A418SKP9_9RHOB</name>
<reference evidence="1 2" key="1">
    <citation type="submission" date="2020-08" db="EMBL/GenBank/DDBJ databases">
        <title>Genome sequence of Rhodobacteraceae bacterium Lw-13e.</title>
        <authorList>
            <person name="Poehlein A."/>
            <person name="Wolter L."/>
            <person name="Daniel R."/>
            <person name="Brinkhoff T."/>
        </authorList>
    </citation>
    <scope>NUCLEOTIDE SEQUENCE [LARGE SCALE GENOMIC DNA]</scope>
    <source>
        <strain evidence="1 2">Lw-13e</strain>
    </source>
</reference>
<sequence>MIRPEIEQQIRRWREALVGLAVMLPGLWWLMTSFGLLRWIGLVVTLAGAAMVFAGVQRGRFRGDSGGPGVVEIREGQIGYFGPFTGGAVALSEMTRLALDPGQDPPCWRLSQYGQDDLMIPLTAEGADGLFDIFAALPGIRTGRLVSEVQRVIAHDAAEVGTQAPLDTAPVVIWDRSQLRLN</sequence>
<keyword evidence="2" id="KW-1185">Reference proteome</keyword>
<evidence type="ECO:0000313" key="2">
    <source>
        <dbReference type="Proteomes" id="UP000283786"/>
    </source>
</evidence>
<protein>
    <submittedName>
        <fullName evidence="1">Uncharacterized protein</fullName>
    </submittedName>
</protein>
<dbReference type="AlphaFoldDB" id="A0A418SKP9"/>
<dbReference type="RefSeq" id="WP_119837871.1">
    <property type="nucleotide sequence ID" value="NZ_CP060436.1"/>
</dbReference>
<dbReference type="KEGG" id="palw:PSAL_019660"/>
<organism evidence="1 2">
    <name type="scientific">Pseudooceanicola algae</name>
    <dbReference type="NCBI Taxonomy" id="1537215"/>
    <lineage>
        <taxon>Bacteria</taxon>
        <taxon>Pseudomonadati</taxon>
        <taxon>Pseudomonadota</taxon>
        <taxon>Alphaproteobacteria</taxon>
        <taxon>Rhodobacterales</taxon>
        <taxon>Paracoccaceae</taxon>
        <taxon>Pseudooceanicola</taxon>
    </lineage>
</organism>
<dbReference type="OrthoDB" id="7851333at2"/>
<accession>A0A418SKP9</accession>
<proteinExistence type="predicted"/>
<gene>
    <name evidence="1" type="ORF">PSAL_019660</name>
</gene>
<dbReference type="EMBL" id="CP060436">
    <property type="protein sequence ID" value="QPM90727.1"/>
    <property type="molecule type" value="Genomic_DNA"/>
</dbReference>
<evidence type="ECO:0000313" key="1">
    <source>
        <dbReference type="EMBL" id="QPM90727.1"/>
    </source>
</evidence>